<keyword evidence="1" id="KW-1133">Transmembrane helix</keyword>
<feature type="domain" description="DUF2154" evidence="2">
    <location>
        <begin position="121"/>
        <end position="206"/>
    </location>
</feature>
<keyword evidence="1" id="KW-0472">Membrane</keyword>
<keyword evidence="1" id="KW-0812">Transmembrane</keyword>
<dbReference type="KEGG" id="ifn:GM661_16700"/>
<dbReference type="InterPro" id="IPR031346">
    <property type="entry name" value="DUF2154_N"/>
</dbReference>
<name>A0A8A7KI52_9FIRM</name>
<dbReference type="Pfam" id="PF17115">
    <property type="entry name" value="Toast_rack_N"/>
    <property type="match status" value="1"/>
</dbReference>
<organism evidence="4 5">
    <name type="scientific">Iocasia fonsfrigidae</name>
    <dbReference type="NCBI Taxonomy" id="2682810"/>
    <lineage>
        <taxon>Bacteria</taxon>
        <taxon>Bacillati</taxon>
        <taxon>Bacillota</taxon>
        <taxon>Clostridia</taxon>
        <taxon>Halanaerobiales</taxon>
        <taxon>Halanaerobiaceae</taxon>
        <taxon>Iocasia</taxon>
    </lineage>
</organism>
<keyword evidence="5" id="KW-1185">Reference proteome</keyword>
<feature type="transmembrane region" description="Helical" evidence="1">
    <location>
        <begin position="60"/>
        <end position="78"/>
    </location>
</feature>
<dbReference type="EMBL" id="CP046640">
    <property type="protein sequence ID" value="QTL99468.1"/>
    <property type="molecule type" value="Genomic_DNA"/>
</dbReference>
<dbReference type="Proteomes" id="UP000665020">
    <property type="component" value="Chromosome"/>
</dbReference>
<sequence length="313" mass="35765">MNRDNHSQIIIGIILISIGVLFLLNTFSIIPVIDWSIFLKYWPLILIFLGLNIILRRTWLWWLVPLLLIITILIFFFFQPGIGQIDYYKYNRGLFDFYSPKDRSGVYNYSVDYDRPVDIFDIKLSFPSGELTVSSGSENDLFSAELEYFSRKPIIKYNLNDNNKQASLNISQPGKSNPFNYSRLANKWSLLFNDDMPIKLLINSGAGEFKLRLLDLMVQEVVLNLGAGDLEVELGSKTRYLELNSGAADVDLSLPEGIGVRIKTTGIVNNNNFIEKGLQKEAGFYLTKNYDTTVHKLDIKITSPASDIKLDFY</sequence>
<accession>A0A8A7KI52</accession>
<dbReference type="InterPro" id="IPR043726">
    <property type="entry name" value="LiaI-LiaF-like_TM1"/>
</dbReference>
<dbReference type="RefSeq" id="WP_230867811.1">
    <property type="nucleotide sequence ID" value="NZ_CP046640.1"/>
</dbReference>
<feature type="transmembrane region" description="Helical" evidence="1">
    <location>
        <begin position="9"/>
        <end position="33"/>
    </location>
</feature>
<dbReference type="AlphaFoldDB" id="A0A8A7KI52"/>
<feature type="domain" description="LiaI-LiaF-like transmembrane region" evidence="3">
    <location>
        <begin position="9"/>
        <end position="54"/>
    </location>
</feature>
<feature type="transmembrane region" description="Helical" evidence="1">
    <location>
        <begin position="39"/>
        <end position="55"/>
    </location>
</feature>
<evidence type="ECO:0000313" key="5">
    <source>
        <dbReference type="Proteomes" id="UP000665020"/>
    </source>
</evidence>
<protein>
    <recommendedName>
        <fullName evidence="6">DUF5668 domain-containing protein</fullName>
    </recommendedName>
</protein>
<evidence type="ECO:0000259" key="3">
    <source>
        <dbReference type="Pfam" id="PF18917"/>
    </source>
</evidence>
<dbReference type="Pfam" id="PF18917">
    <property type="entry name" value="LiaI-LiaF-like_TM1"/>
    <property type="match status" value="1"/>
</dbReference>
<evidence type="ECO:0000259" key="2">
    <source>
        <dbReference type="Pfam" id="PF17115"/>
    </source>
</evidence>
<gene>
    <name evidence="4" type="ORF">GM661_16700</name>
</gene>
<evidence type="ECO:0000256" key="1">
    <source>
        <dbReference type="SAM" id="Phobius"/>
    </source>
</evidence>
<evidence type="ECO:0008006" key="6">
    <source>
        <dbReference type="Google" id="ProtNLM"/>
    </source>
</evidence>
<proteinExistence type="predicted"/>
<evidence type="ECO:0000313" key="4">
    <source>
        <dbReference type="EMBL" id="QTL99468.1"/>
    </source>
</evidence>
<reference evidence="4" key="1">
    <citation type="submission" date="2019-12" db="EMBL/GenBank/DDBJ databases">
        <authorList>
            <person name="zhang j."/>
            <person name="sun C.M."/>
        </authorList>
    </citation>
    <scope>NUCLEOTIDE SEQUENCE</scope>
    <source>
        <strain evidence="4">NS-1</strain>
    </source>
</reference>